<dbReference type="GO" id="GO:0008253">
    <property type="term" value="F:5'-nucleotidase activity"/>
    <property type="evidence" value="ECO:0007669"/>
    <property type="project" value="UniProtKB-EC"/>
</dbReference>
<dbReference type="InterPro" id="IPR008334">
    <property type="entry name" value="5'-Nucleotdase_C"/>
</dbReference>
<dbReference type="RefSeq" id="WP_408084157.1">
    <property type="nucleotide sequence ID" value="NZ_JBELPZ010000004.1"/>
</dbReference>
<dbReference type="InterPro" id="IPR036907">
    <property type="entry name" value="5'-Nucleotdase_C_sf"/>
</dbReference>
<organism evidence="2 3">
    <name type="scientific">Flavobacterium rhizosphaerae</name>
    <dbReference type="NCBI Taxonomy" id="3163298"/>
    <lineage>
        <taxon>Bacteria</taxon>
        <taxon>Pseudomonadati</taxon>
        <taxon>Bacteroidota</taxon>
        <taxon>Flavobacteriia</taxon>
        <taxon>Flavobacteriales</taxon>
        <taxon>Flavobacteriaceae</taxon>
        <taxon>Flavobacterium</taxon>
    </lineage>
</organism>
<dbReference type="InterPro" id="IPR006179">
    <property type="entry name" value="5_nucleotidase/apyrase"/>
</dbReference>
<protein>
    <submittedName>
        <fullName evidence="2">5'-nucleotidase</fullName>
        <ecNumber evidence="2">3.1.3.5</ecNumber>
    </submittedName>
</protein>
<dbReference type="PANTHER" id="PTHR11575:SF24">
    <property type="entry name" value="5'-NUCLEOTIDASE"/>
    <property type="match status" value="1"/>
</dbReference>
<comment type="caution">
    <text evidence="2">The sequence shown here is derived from an EMBL/GenBank/DDBJ whole genome shotgun (WGS) entry which is preliminary data.</text>
</comment>
<dbReference type="PROSITE" id="PS51257">
    <property type="entry name" value="PROKAR_LIPOPROTEIN"/>
    <property type="match status" value="1"/>
</dbReference>
<dbReference type="Pfam" id="PF02872">
    <property type="entry name" value="5_nucleotid_C"/>
    <property type="match status" value="1"/>
</dbReference>
<name>A0ABW8YV04_9FLAO</name>
<keyword evidence="2" id="KW-0378">Hydrolase</keyword>
<dbReference type="PRINTS" id="PR01607">
    <property type="entry name" value="APYRASEFAMLY"/>
</dbReference>
<dbReference type="SUPFAM" id="SSF55816">
    <property type="entry name" value="5'-nucleotidase (syn. UDP-sugar hydrolase), C-terminal domain"/>
    <property type="match status" value="1"/>
</dbReference>
<feature type="domain" description="5'-Nucleotidase C-terminal" evidence="1">
    <location>
        <begin position="84"/>
        <end position="222"/>
    </location>
</feature>
<keyword evidence="3" id="KW-1185">Reference proteome</keyword>
<gene>
    <name evidence="2" type="ORF">ABS766_05675</name>
</gene>
<dbReference type="EC" id="3.1.3.5" evidence="2"/>
<evidence type="ECO:0000313" key="3">
    <source>
        <dbReference type="Proteomes" id="UP001629156"/>
    </source>
</evidence>
<evidence type="ECO:0000259" key="1">
    <source>
        <dbReference type="Pfam" id="PF02872"/>
    </source>
</evidence>
<sequence length="259" mass="29652">MRKKYNTYYYRIVLFLTIIILASCSSSNYKNTAITGKQININKDISPEKQIENFISPYREHINRDLDSILAYAPETFDKSQHIKGWQTTIGNLMSDVAFDKADKLLMQRENKHVDVCLLNYGGIRAIIPKGNVTARTAYEIMPFENSLLVIALKGQQITDIANYMADGRKPHPLTGMEIILDKNGNVKKVTVQGQPVQTDKIYYVATSDYLANGGDNMDFFKKAVTTYDMDYKLRNLYIDYFKEVDTLPVITTERIITE</sequence>
<dbReference type="Gene3D" id="3.90.780.10">
    <property type="entry name" value="5'-Nucleotidase, C-terminal domain"/>
    <property type="match status" value="1"/>
</dbReference>
<accession>A0ABW8YV04</accession>
<dbReference type="EMBL" id="JBELPZ010000004">
    <property type="protein sequence ID" value="MFL9843904.1"/>
    <property type="molecule type" value="Genomic_DNA"/>
</dbReference>
<reference evidence="2 3" key="1">
    <citation type="submission" date="2024-06" db="EMBL/GenBank/DDBJ databases">
        <authorList>
            <person name="Kaempfer P."/>
            <person name="Viver T."/>
        </authorList>
    </citation>
    <scope>NUCLEOTIDE SEQUENCE [LARGE SCALE GENOMIC DNA]</scope>
    <source>
        <strain evidence="2 3">ST-119</strain>
    </source>
</reference>
<evidence type="ECO:0000313" key="2">
    <source>
        <dbReference type="EMBL" id="MFL9843904.1"/>
    </source>
</evidence>
<dbReference type="PANTHER" id="PTHR11575">
    <property type="entry name" value="5'-NUCLEOTIDASE-RELATED"/>
    <property type="match status" value="1"/>
</dbReference>
<proteinExistence type="predicted"/>
<dbReference type="Proteomes" id="UP001629156">
    <property type="component" value="Unassembled WGS sequence"/>
</dbReference>